<name>A0A0B2QWF4_GLYSO</name>
<evidence type="ECO:0000313" key="1">
    <source>
        <dbReference type="EMBL" id="KHN24349.1"/>
    </source>
</evidence>
<protein>
    <submittedName>
        <fullName evidence="1">Uncharacterized protein</fullName>
    </submittedName>
</protein>
<accession>A0A0B2QWF4</accession>
<organism evidence="1">
    <name type="scientific">Glycine soja</name>
    <name type="common">Wild soybean</name>
    <dbReference type="NCBI Taxonomy" id="3848"/>
    <lineage>
        <taxon>Eukaryota</taxon>
        <taxon>Viridiplantae</taxon>
        <taxon>Streptophyta</taxon>
        <taxon>Embryophyta</taxon>
        <taxon>Tracheophyta</taxon>
        <taxon>Spermatophyta</taxon>
        <taxon>Magnoliopsida</taxon>
        <taxon>eudicotyledons</taxon>
        <taxon>Gunneridae</taxon>
        <taxon>Pentapetalae</taxon>
        <taxon>rosids</taxon>
        <taxon>fabids</taxon>
        <taxon>Fabales</taxon>
        <taxon>Fabaceae</taxon>
        <taxon>Papilionoideae</taxon>
        <taxon>50 kb inversion clade</taxon>
        <taxon>NPAAA clade</taxon>
        <taxon>indigoferoid/millettioid clade</taxon>
        <taxon>Phaseoleae</taxon>
        <taxon>Glycine</taxon>
        <taxon>Glycine subgen. Soja</taxon>
    </lineage>
</organism>
<sequence length="87" mass="9526">MLGGRSSPPKWSAEFCGCGEDPNTCKIPAEYLDDNTIFHLNPSGGRSSPPKCSAEFCGCGEDPKTFFPFPDENELIKRVSMSVDYNT</sequence>
<gene>
    <name evidence="1" type="ORF">glysoja_045633</name>
</gene>
<dbReference type="EMBL" id="KN655389">
    <property type="protein sequence ID" value="KHN24349.1"/>
    <property type="molecule type" value="Genomic_DNA"/>
</dbReference>
<proteinExistence type="predicted"/>
<dbReference type="Proteomes" id="UP000053555">
    <property type="component" value="Unassembled WGS sequence"/>
</dbReference>
<dbReference type="AlphaFoldDB" id="A0A0B2QWF4"/>
<reference evidence="1" key="1">
    <citation type="submission" date="2014-07" db="EMBL/GenBank/DDBJ databases">
        <title>Identification of a novel salt tolerance gene in wild soybean by whole-genome sequencing.</title>
        <authorList>
            <person name="Lam H.-M."/>
            <person name="Qi X."/>
            <person name="Li M.-W."/>
            <person name="Liu X."/>
            <person name="Xie M."/>
            <person name="Ni M."/>
            <person name="Xu X."/>
        </authorList>
    </citation>
    <scope>NUCLEOTIDE SEQUENCE [LARGE SCALE GENOMIC DNA]</scope>
    <source>
        <tissue evidence="1">Root</tissue>
    </source>
</reference>